<dbReference type="Gene3D" id="1.10.510.10">
    <property type="entry name" value="Transferase(Phosphotransferase) domain 1"/>
    <property type="match status" value="1"/>
</dbReference>
<reference evidence="1" key="1">
    <citation type="submission" date="2015-07" db="EMBL/GenBank/DDBJ databases">
        <title>Adaptation to a free-living lifestyle via gene acquisitions in the diplomonad Trepomonas sp. PC1.</title>
        <authorList>
            <person name="Xu F."/>
            <person name="Jerlstrom-Hultqvist J."/>
            <person name="Kolisko M."/>
            <person name="Simpson A.G.B."/>
            <person name="Roger A.J."/>
            <person name="Svard S.G."/>
            <person name="Andersson J.O."/>
        </authorList>
    </citation>
    <scope>NUCLEOTIDE SEQUENCE</scope>
    <source>
        <strain evidence="1">PC1</strain>
    </source>
</reference>
<dbReference type="InterPro" id="IPR011009">
    <property type="entry name" value="Kinase-like_dom_sf"/>
</dbReference>
<protein>
    <recommendedName>
        <fullName evidence="2">Kinase, NEK</fullName>
    </recommendedName>
</protein>
<gene>
    <name evidence="1" type="ORF">TPC1_31544</name>
</gene>
<organism evidence="1">
    <name type="scientific">Trepomonas sp. PC1</name>
    <dbReference type="NCBI Taxonomy" id="1076344"/>
    <lineage>
        <taxon>Eukaryota</taxon>
        <taxon>Metamonada</taxon>
        <taxon>Diplomonadida</taxon>
        <taxon>Hexamitidae</taxon>
        <taxon>Hexamitinae</taxon>
        <taxon>Trepomonas</taxon>
    </lineage>
</organism>
<sequence length="337" mass="40213">DQKDQISNISAKPSIEPKEELQIKKCIKVVDNKNYFLNNGQLKHFLQLDKLLKQISQKDSKVMILIFKQLVQYILYLQYNEIFMNVEEFYQSFYVYDENIVFMQQSENERKDVFSNQQVMATVWRLGQILYYMLTGKEPFVKELSINDQKLEPIQLRENDETFNKLAKLAPQLLQLDIKQRPTPFSLCLMFASEQEPDEVSAKMQQIQFINMYLKKYGFKGIRFYEMAQDLQERTGCIIDVSLAYVSLAIQHIEKFYEEHKQMFVEDPKKALQLEEKQFFSDKLWKFDRNEKNEKKWVETSEQGLENLCTNAFKDLTKVKWYQLKVIALEIIAARKK</sequence>
<dbReference type="EMBL" id="GDID01007645">
    <property type="protein sequence ID" value="JAP88961.1"/>
    <property type="molecule type" value="Transcribed_RNA"/>
</dbReference>
<name>A0A146JZX3_9EUKA</name>
<dbReference type="AlphaFoldDB" id="A0A146JZX3"/>
<evidence type="ECO:0000313" key="1">
    <source>
        <dbReference type="EMBL" id="JAP88961.1"/>
    </source>
</evidence>
<feature type="non-terminal residue" evidence="1">
    <location>
        <position position="1"/>
    </location>
</feature>
<evidence type="ECO:0008006" key="2">
    <source>
        <dbReference type="Google" id="ProtNLM"/>
    </source>
</evidence>
<dbReference type="SUPFAM" id="SSF56112">
    <property type="entry name" value="Protein kinase-like (PK-like)"/>
    <property type="match status" value="1"/>
</dbReference>
<proteinExistence type="predicted"/>
<accession>A0A146JZX3</accession>